<dbReference type="EMBL" id="JAAONZ010000017">
    <property type="protein sequence ID" value="NHO67452.1"/>
    <property type="molecule type" value="Genomic_DNA"/>
</dbReference>
<organism evidence="2 3">
    <name type="scientific">Pseudomaricurvus hydrocarbonicus</name>
    <dbReference type="NCBI Taxonomy" id="1470433"/>
    <lineage>
        <taxon>Bacteria</taxon>
        <taxon>Pseudomonadati</taxon>
        <taxon>Pseudomonadota</taxon>
        <taxon>Gammaproteobacteria</taxon>
        <taxon>Cellvibrionales</taxon>
        <taxon>Cellvibrionaceae</taxon>
        <taxon>Pseudomaricurvus</taxon>
    </lineage>
</organism>
<dbReference type="RefSeq" id="WP_167190191.1">
    <property type="nucleotide sequence ID" value="NZ_JAAONZ010000017.1"/>
</dbReference>
<dbReference type="Proteomes" id="UP000787472">
    <property type="component" value="Unassembled WGS sequence"/>
</dbReference>
<proteinExistence type="predicted"/>
<accession>A0A9E5MNJ2</accession>
<comment type="caution">
    <text evidence="2">The sequence shown here is derived from an EMBL/GenBank/DDBJ whole genome shotgun (WGS) entry which is preliminary data.</text>
</comment>
<evidence type="ECO:0000313" key="3">
    <source>
        <dbReference type="Proteomes" id="UP000787472"/>
    </source>
</evidence>
<dbReference type="AlphaFoldDB" id="A0A9E5MNJ2"/>
<protein>
    <recommendedName>
        <fullName evidence="4">PepSY-associated TM region</fullName>
    </recommendedName>
</protein>
<evidence type="ECO:0000313" key="2">
    <source>
        <dbReference type="EMBL" id="NHO67452.1"/>
    </source>
</evidence>
<keyword evidence="1" id="KW-1133">Transmembrane helix</keyword>
<feature type="transmembrane region" description="Helical" evidence="1">
    <location>
        <begin position="121"/>
        <end position="143"/>
    </location>
</feature>
<reference evidence="2" key="1">
    <citation type="submission" date="2020-03" db="EMBL/GenBank/DDBJ databases">
        <authorList>
            <person name="Guo F."/>
        </authorList>
    </citation>
    <scope>NUCLEOTIDE SEQUENCE</scope>
    <source>
        <strain evidence="2">JCM 30134</strain>
    </source>
</reference>
<feature type="transmembrane region" description="Helical" evidence="1">
    <location>
        <begin position="12"/>
        <end position="36"/>
    </location>
</feature>
<evidence type="ECO:0008006" key="4">
    <source>
        <dbReference type="Google" id="ProtNLM"/>
    </source>
</evidence>
<gene>
    <name evidence="2" type="ORF">G8770_18055</name>
</gene>
<name>A0A9E5MNJ2_9GAMM</name>
<keyword evidence="3" id="KW-1185">Reference proteome</keyword>
<keyword evidence="1" id="KW-0812">Transmembrane</keyword>
<evidence type="ECO:0000256" key="1">
    <source>
        <dbReference type="SAM" id="Phobius"/>
    </source>
</evidence>
<sequence length="170" mass="19250">MSVKNVSTFRKYHRLLGFFMAGVMMIYASSGVLLIFRTTDFLKYEQTTQRQLDAGLTGEQLGQQLRLKNFRLKQENDTDIVFEQGRYSKQSGTATLTSKDYPPLVQKLVHLHKATPNSPLFFMNVFFGFGLLFLAVSSFFMFLRQAPSYKSGMKFALAGLVVALVMVFAA</sequence>
<feature type="transmembrane region" description="Helical" evidence="1">
    <location>
        <begin position="152"/>
        <end position="169"/>
    </location>
</feature>
<keyword evidence="1" id="KW-0472">Membrane</keyword>